<proteinExistence type="predicted"/>
<keyword evidence="2" id="KW-1185">Reference proteome</keyword>
<protein>
    <submittedName>
        <fullName evidence="1">Uncharacterized protein</fullName>
    </submittedName>
</protein>
<reference evidence="1 2" key="1">
    <citation type="submission" date="2015-03" db="EMBL/GenBank/DDBJ databases">
        <title>Draft Genome Sequences of Agrobacterium nepotum Strain 39/7T (= CFBP 7436T = LMG 26435T) and Agrobacterium sp. Strain KFB 330 (= CFBP 8308 = LMG 28674).</title>
        <authorList>
            <person name="Kuzmanovic N."/>
            <person name="Pulawska J."/>
            <person name="Obradovic A."/>
        </authorList>
    </citation>
    <scope>NUCLEOTIDE SEQUENCE [LARGE SCALE GENOMIC DNA]</scope>
    <source>
        <strain evidence="1 2">39/7</strain>
    </source>
</reference>
<dbReference type="EMBL" id="JWJH01000034">
    <property type="protein sequence ID" value="KJF65440.1"/>
    <property type="molecule type" value="Genomic_DNA"/>
</dbReference>
<evidence type="ECO:0000313" key="2">
    <source>
        <dbReference type="Proteomes" id="UP000052068"/>
    </source>
</evidence>
<sequence length="82" mass="8953">MFQSNSEMTSVIHNDALIVDAISPLLQDKSYLDMFLAGRATCVAPTVAISETPDLAVRQVGSWLQFIASRSDLLLIRNASDI</sequence>
<comment type="caution">
    <text evidence="1">The sequence shown here is derived from an EMBL/GenBank/DDBJ whole genome shotgun (WGS) entry which is preliminary data.</text>
</comment>
<gene>
    <name evidence="1" type="ORF">RS75_23045</name>
</gene>
<evidence type="ECO:0000313" key="1">
    <source>
        <dbReference type="EMBL" id="KJF65440.1"/>
    </source>
</evidence>
<accession>A0ABR5CL27</accession>
<dbReference type="Proteomes" id="UP000052068">
    <property type="component" value="Unassembled WGS sequence"/>
</dbReference>
<organism evidence="1 2">
    <name type="scientific">Rhizobium nepotum 39/7</name>
    <dbReference type="NCBI Taxonomy" id="1368418"/>
    <lineage>
        <taxon>Bacteria</taxon>
        <taxon>Pseudomonadati</taxon>
        <taxon>Pseudomonadota</taxon>
        <taxon>Alphaproteobacteria</taxon>
        <taxon>Hyphomicrobiales</taxon>
        <taxon>Rhizobiaceae</taxon>
        <taxon>Rhizobium/Agrobacterium group</taxon>
        <taxon>Rhizobium</taxon>
    </lineage>
</organism>
<dbReference type="RefSeq" id="WP_045024812.1">
    <property type="nucleotide sequence ID" value="NZ_JWJH01000034.1"/>
</dbReference>
<name>A0ABR5CL27_9HYPH</name>